<dbReference type="AlphaFoldDB" id="A0A660CB96"/>
<evidence type="ECO:0000313" key="3">
    <source>
        <dbReference type="Proteomes" id="UP000317303"/>
    </source>
</evidence>
<comment type="caution">
    <text evidence="2">The sequence shown here is derived from an EMBL/GenBank/DDBJ whole genome shotgun (WGS) entry which is preliminary data.</text>
</comment>
<dbReference type="Proteomes" id="UP000317303">
    <property type="component" value="Unassembled WGS sequence"/>
</dbReference>
<organism evidence="2 3">
    <name type="scientific">Prauserella rugosa</name>
    <dbReference type="NCBI Taxonomy" id="43354"/>
    <lineage>
        <taxon>Bacteria</taxon>
        <taxon>Bacillati</taxon>
        <taxon>Actinomycetota</taxon>
        <taxon>Actinomycetes</taxon>
        <taxon>Pseudonocardiales</taxon>
        <taxon>Pseudonocardiaceae</taxon>
        <taxon>Prauserella</taxon>
    </lineage>
</organism>
<sequence>MSRQFDPDHIDELAKKVTQLKDVCIGARGELGEGDSDSDSGGAFGSLKNAASAGETINGFYGKVNAELKAAENLVDSASLALTEAALRMRNDEAEGVRTFGGGSPEQA</sequence>
<evidence type="ECO:0000256" key="1">
    <source>
        <dbReference type="SAM" id="MobiDB-lite"/>
    </source>
</evidence>
<dbReference type="OrthoDB" id="3628783at2"/>
<name>A0A660CB96_9PSEU</name>
<protein>
    <recommendedName>
        <fullName evidence="4">Excreted virulence factor EspC (Type VII ESX diderm)</fullName>
    </recommendedName>
</protein>
<gene>
    <name evidence="2" type="ORF">JD82_02699</name>
</gene>
<dbReference type="EMBL" id="VLJV01000001">
    <property type="protein sequence ID" value="TWH20850.1"/>
    <property type="molecule type" value="Genomic_DNA"/>
</dbReference>
<dbReference type="RefSeq" id="WP_030531566.1">
    <property type="nucleotide sequence ID" value="NZ_JOIJ01000005.1"/>
</dbReference>
<evidence type="ECO:0008006" key="4">
    <source>
        <dbReference type="Google" id="ProtNLM"/>
    </source>
</evidence>
<feature type="region of interest" description="Disordered" evidence="1">
    <location>
        <begin position="28"/>
        <end position="48"/>
    </location>
</feature>
<evidence type="ECO:0000313" key="2">
    <source>
        <dbReference type="EMBL" id="TWH20850.1"/>
    </source>
</evidence>
<accession>A0A660CB96</accession>
<reference evidence="2 3" key="1">
    <citation type="submission" date="2019-07" db="EMBL/GenBank/DDBJ databases">
        <title>R&amp;d 2014.</title>
        <authorList>
            <person name="Klenk H.-P."/>
        </authorList>
    </citation>
    <scope>NUCLEOTIDE SEQUENCE [LARGE SCALE GENOMIC DNA]</scope>
    <source>
        <strain evidence="2 3">DSM 43194</strain>
    </source>
</reference>
<proteinExistence type="predicted"/>
<keyword evidence="3" id="KW-1185">Reference proteome</keyword>